<dbReference type="Gene3D" id="1.10.3730.20">
    <property type="match status" value="1"/>
</dbReference>
<evidence type="ECO:0000256" key="3">
    <source>
        <dbReference type="ARBA" id="ARBA00022692"/>
    </source>
</evidence>
<keyword evidence="4 6" id="KW-1133">Transmembrane helix</keyword>
<comment type="subcellular location">
    <subcellularLocation>
        <location evidence="1">Cell membrane</location>
        <topology evidence="1">Multi-pass membrane protein</topology>
    </subcellularLocation>
</comment>
<dbReference type="Pfam" id="PF00892">
    <property type="entry name" value="EamA"/>
    <property type="match status" value="2"/>
</dbReference>
<accession>A0AAI9GMK0</accession>
<dbReference type="InterPro" id="IPR037185">
    <property type="entry name" value="EmrE-like"/>
</dbReference>
<dbReference type="RefSeq" id="WP_048286618.1">
    <property type="nucleotide sequence ID" value="NZ_LDZN01000001.1"/>
</dbReference>
<sequence>MRGSDYLRLGALAALWGASFLFMRIAAPAFGAINTAFFRVALGFIGLLFMLTQLKRPLNFNGKFGPSLILGIINSGVPFLMYCLAAKWLPAGYSAILNATTPLMGALLGITFFHEAISAKKRVGMTLGFCGIIAITAVGELPSPRAAAAGVACCLIATACYALAGFLTRKLIAGRGGLDAALVALGSQMGASLFLLPFFIGNIAVRPAIDWLQPAAWASVIALGTLCTALAYILYFRLIADIGPLRSLTVTFLIPPFALLWGYLALGETVSVGYLAGACAVCIGVWMVVSPDKTSR</sequence>
<dbReference type="EMBL" id="ABLOKC030000004">
    <property type="protein sequence ID" value="EML1470370.1"/>
    <property type="molecule type" value="Genomic_DNA"/>
</dbReference>
<dbReference type="SUPFAM" id="SSF103481">
    <property type="entry name" value="Multidrug resistance efflux transporter EmrE"/>
    <property type="match status" value="2"/>
</dbReference>
<feature type="transmembrane region" description="Helical" evidence="6">
    <location>
        <begin position="147"/>
        <end position="168"/>
    </location>
</feature>
<name>A0AAI9GMK0_PLUGE</name>
<feature type="transmembrane region" description="Helical" evidence="6">
    <location>
        <begin position="95"/>
        <end position="113"/>
    </location>
</feature>
<dbReference type="PANTHER" id="PTHR32322">
    <property type="entry name" value="INNER MEMBRANE TRANSPORTER"/>
    <property type="match status" value="1"/>
</dbReference>
<dbReference type="InterPro" id="IPR050638">
    <property type="entry name" value="AA-Vitamin_Transporters"/>
</dbReference>
<keyword evidence="5 6" id="KW-0472">Membrane</keyword>
<feature type="domain" description="EamA" evidence="7">
    <location>
        <begin position="150"/>
        <end position="289"/>
    </location>
</feature>
<gene>
    <name evidence="8" type="ORF">QEG54_001059</name>
</gene>
<feature type="transmembrane region" description="Helical" evidence="6">
    <location>
        <begin position="36"/>
        <end position="54"/>
    </location>
</feature>
<feature type="transmembrane region" description="Helical" evidence="6">
    <location>
        <begin position="125"/>
        <end position="141"/>
    </location>
</feature>
<comment type="caution">
    <text evidence="8">The sequence shown here is derived from an EMBL/GenBank/DDBJ whole genome shotgun (WGS) entry which is preliminary data.</text>
</comment>
<keyword evidence="3 6" id="KW-0812">Transmembrane</keyword>
<reference evidence="8" key="1">
    <citation type="submission" date="2024-02" db="EMBL/GenBank/DDBJ databases">
        <authorList>
            <consortium name="Clinical and Environmental Microbiology Branch: Whole genome sequencing antimicrobial resistance pathogens in the healthcare setting"/>
        </authorList>
    </citation>
    <scope>NUCLEOTIDE SEQUENCE</scope>
    <source>
        <strain evidence="8">2021DK-00143</strain>
    </source>
</reference>
<evidence type="ECO:0000313" key="8">
    <source>
        <dbReference type="EMBL" id="EML1470370.1"/>
    </source>
</evidence>
<protein>
    <submittedName>
        <fullName evidence="8">DMT family transporter</fullName>
    </submittedName>
</protein>
<evidence type="ECO:0000256" key="2">
    <source>
        <dbReference type="ARBA" id="ARBA00022475"/>
    </source>
</evidence>
<dbReference type="AlphaFoldDB" id="A0AAI9GMK0"/>
<dbReference type="PANTHER" id="PTHR32322:SF9">
    <property type="entry name" value="AMINO-ACID METABOLITE EFFLUX PUMP-RELATED"/>
    <property type="match status" value="1"/>
</dbReference>
<evidence type="ECO:0000256" key="1">
    <source>
        <dbReference type="ARBA" id="ARBA00004651"/>
    </source>
</evidence>
<evidence type="ECO:0000256" key="5">
    <source>
        <dbReference type="ARBA" id="ARBA00023136"/>
    </source>
</evidence>
<organism evidence="8">
    <name type="scientific">Pluralibacter gergoviae</name>
    <name type="common">Enterobacter gergoviae</name>
    <dbReference type="NCBI Taxonomy" id="61647"/>
    <lineage>
        <taxon>Bacteria</taxon>
        <taxon>Pseudomonadati</taxon>
        <taxon>Pseudomonadota</taxon>
        <taxon>Gammaproteobacteria</taxon>
        <taxon>Enterobacterales</taxon>
        <taxon>Enterobacteriaceae</taxon>
        <taxon>Pluralibacter</taxon>
    </lineage>
</organism>
<feature type="transmembrane region" description="Helical" evidence="6">
    <location>
        <begin position="180"/>
        <end position="204"/>
    </location>
</feature>
<keyword evidence="2" id="KW-1003">Cell membrane</keyword>
<feature type="transmembrane region" description="Helical" evidence="6">
    <location>
        <begin position="248"/>
        <end position="266"/>
    </location>
</feature>
<feature type="transmembrane region" description="Helical" evidence="6">
    <location>
        <begin position="216"/>
        <end position="236"/>
    </location>
</feature>
<feature type="domain" description="EamA" evidence="7">
    <location>
        <begin position="12"/>
        <end position="136"/>
    </location>
</feature>
<dbReference type="GO" id="GO:0005886">
    <property type="term" value="C:plasma membrane"/>
    <property type="evidence" value="ECO:0007669"/>
    <property type="project" value="UniProtKB-SubCell"/>
</dbReference>
<dbReference type="InterPro" id="IPR000620">
    <property type="entry name" value="EamA_dom"/>
</dbReference>
<proteinExistence type="predicted"/>
<feature type="transmembrane region" description="Helical" evidence="6">
    <location>
        <begin position="66"/>
        <end position="89"/>
    </location>
</feature>
<evidence type="ECO:0000259" key="7">
    <source>
        <dbReference type="Pfam" id="PF00892"/>
    </source>
</evidence>
<feature type="transmembrane region" description="Helical" evidence="6">
    <location>
        <begin position="272"/>
        <end position="289"/>
    </location>
</feature>
<evidence type="ECO:0000256" key="6">
    <source>
        <dbReference type="SAM" id="Phobius"/>
    </source>
</evidence>
<evidence type="ECO:0000256" key="4">
    <source>
        <dbReference type="ARBA" id="ARBA00022989"/>
    </source>
</evidence>